<dbReference type="RefSeq" id="WP_209905285.1">
    <property type="nucleotide sequence ID" value="NZ_BAAAJW010000026.1"/>
</dbReference>
<evidence type="ECO:0000313" key="2">
    <source>
        <dbReference type="EMBL" id="MBP2384442.1"/>
    </source>
</evidence>
<name>A0ABS4X7I2_9MICO</name>
<comment type="caution">
    <text evidence="2">The sequence shown here is derived from an EMBL/GenBank/DDBJ whole genome shotgun (WGS) entry which is preliminary data.</text>
</comment>
<evidence type="ECO:0000313" key="3">
    <source>
        <dbReference type="Proteomes" id="UP001519290"/>
    </source>
</evidence>
<sequence length="411" mass="46093">MSSTTNRAHTDTGHRPKTLRKGLDHPGVLRKKDTGERGNGGQFGTLTRDDADIQVPADDGPEIRYLTVGWYNEKLGDHFDASALLTRAEVDANRELLDEEAVFERIRQDAEKLCRRRGAIEHTDDVIGDTAYDVIKRIRDSEDRDAGIRAVATAALVRRIVHGHLDHRLSSGEVERSEVRSGQARLARRIGQMQQEKGRELSGREIDHLAAEVRAGFRANNRPPEGFHIFRKSRHVPIDAQDNPGNLLSVPADESVLDESRRDPFPEAIDRSRMDAAEMLYFVQHRDQSPVPIHSRSTGSTIYNTIAQSMRVPPAQPDSISHRQALSAGRTVRAHDRGVQGVCADYLSGIRDERTDALFLPFGDIDEERREAFATRFEDNAYAEEMWGSALKCADPQLKNVEFPTQLNQPA</sequence>
<proteinExistence type="predicted"/>
<feature type="region of interest" description="Disordered" evidence="1">
    <location>
        <begin position="1"/>
        <end position="54"/>
    </location>
</feature>
<protein>
    <recommendedName>
        <fullName evidence="4">DUF222 domain-containing protein</fullName>
    </recommendedName>
</protein>
<reference evidence="2 3" key="1">
    <citation type="submission" date="2021-03" db="EMBL/GenBank/DDBJ databases">
        <title>Sequencing the genomes of 1000 actinobacteria strains.</title>
        <authorList>
            <person name="Klenk H.-P."/>
        </authorList>
    </citation>
    <scope>NUCLEOTIDE SEQUENCE [LARGE SCALE GENOMIC DNA]</scope>
    <source>
        <strain evidence="2 3">DSM 14566</strain>
    </source>
</reference>
<gene>
    <name evidence="2" type="ORF">JOF43_004431</name>
</gene>
<evidence type="ECO:0000256" key="1">
    <source>
        <dbReference type="SAM" id="MobiDB-lite"/>
    </source>
</evidence>
<keyword evidence="3" id="KW-1185">Reference proteome</keyword>
<accession>A0ABS4X7I2</accession>
<evidence type="ECO:0008006" key="4">
    <source>
        <dbReference type="Google" id="ProtNLM"/>
    </source>
</evidence>
<dbReference type="Proteomes" id="UP001519290">
    <property type="component" value="Unassembled WGS sequence"/>
</dbReference>
<dbReference type="EMBL" id="JAGIOD010000002">
    <property type="protein sequence ID" value="MBP2384442.1"/>
    <property type="molecule type" value="Genomic_DNA"/>
</dbReference>
<organism evidence="2 3">
    <name type="scientific">Brachybacterium sacelli</name>
    <dbReference type="NCBI Taxonomy" id="173364"/>
    <lineage>
        <taxon>Bacteria</taxon>
        <taxon>Bacillati</taxon>
        <taxon>Actinomycetota</taxon>
        <taxon>Actinomycetes</taxon>
        <taxon>Micrococcales</taxon>
        <taxon>Dermabacteraceae</taxon>
        <taxon>Brachybacterium</taxon>
    </lineage>
</organism>